<evidence type="ECO:0000313" key="3">
    <source>
        <dbReference type="Proteomes" id="UP000199600"/>
    </source>
</evidence>
<evidence type="ECO:0000313" key="2">
    <source>
        <dbReference type="EMBL" id="SBT06628.1"/>
    </source>
</evidence>
<dbReference type="RefSeq" id="WP_186410576.1">
    <property type="nucleotide sequence ID" value="NZ_FLQY01000106.1"/>
</dbReference>
<dbReference type="AlphaFoldDB" id="A0A1A8XRN9"/>
<evidence type="ECO:0008006" key="4">
    <source>
        <dbReference type="Google" id="ProtNLM"/>
    </source>
</evidence>
<gene>
    <name evidence="2" type="ORF">PROAA_1940003</name>
</gene>
<sequence>MRKSLIASAALVAVFSAASVSADEQKFELKPSAGMNEVLTENVGKRVTLRLGSGDEIEGTVTQVGKTLVHVSRISGKEYYDAVISIDKVSAVRMRVREK</sequence>
<protein>
    <recommendedName>
        <fullName evidence="4">DUF5666 domain-containing protein</fullName>
    </recommendedName>
</protein>
<accession>A0A1A8XRN9</accession>
<keyword evidence="3" id="KW-1185">Reference proteome</keyword>
<feature type="signal peptide" evidence="1">
    <location>
        <begin position="1"/>
        <end position="22"/>
    </location>
</feature>
<dbReference type="Proteomes" id="UP000199600">
    <property type="component" value="Unassembled WGS sequence"/>
</dbReference>
<evidence type="ECO:0000256" key="1">
    <source>
        <dbReference type="SAM" id="SignalP"/>
    </source>
</evidence>
<name>A0A1A8XRN9_9RHOO</name>
<reference evidence="2 3" key="1">
    <citation type="submission" date="2016-06" db="EMBL/GenBank/DDBJ databases">
        <authorList>
            <person name="Kjaerup R.B."/>
            <person name="Dalgaard T.S."/>
            <person name="Juul-Madsen H.R."/>
        </authorList>
    </citation>
    <scope>NUCLEOTIDE SEQUENCE [LARGE SCALE GENOMIC DNA]</scope>
    <source>
        <strain evidence="2">2</strain>
    </source>
</reference>
<keyword evidence="1" id="KW-0732">Signal</keyword>
<dbReference type="EMBL" id="FLQY01000106">
    <property type="protein sequence ID" value="SBT06628.1"/>
    <property type="molecule type" value="Genomic_DNA"/>
</dbReference>
<proteinExistence type="predicted"/>
<feature type="chain" id="PRO_5008381681" description="DUF5666 domain-containing protein" evidence="1">
    <location>
        <begin position="23"/>
        <end position="99"/>
    </location>
</feature>
<organism evidence="2 3">
    <name type="scientific">Candidatus Propionivibrio aalborgensis</name>
    <dbReference type="NCBI Taxonomy" id="1860101"/>
    <lineage>
        <taxon>Bacteria</taxon>
        <taxon>Pseudomonadati</taxon>
        <taxon>Pseudomonadota</taxon>
        <taxon>Betaproteobacteria</taxon>
        <taxon>Rhodocyclales</taxon>
        <taxon>Rhodocyclaceae</taxon>
        <taxon>Propionivibrio</taxon>
    </lineage>
</organism>